<proteinExistence type="predicted"/>
<gene>
    <name evidence="1" type="primary">ORF99</name>
    <name evidence="1" type="ORF">Cyp_den1Pt0727</name>
</gene>
<dbReference type="GeneID" id="34729346"/>
<accession>A0A291F3T6</accession>
<reference evidence="1" key="2">
    <citation type="submission" date="2017-08" db="EMBL/GenBank/DDBJ databases">
        <authorList>
            <person name="Knox E.B."/>
        </authorList>
    </citation>
    <scope>NUCLEOTIDE SEQUENCE</scope>
</reference>
<dbReference type="EMBL" id="MF770626">
    <property type="protein sequence ID" value="ATG26820.1"/>
    <property type="molecule type" value="Genomic_DNA"/>
</dbReference>
<sequence length="99" mass="11252">MLNPEDYRTLYLPGYVLSRIGPDGNFVVLVSNKEIIGSLSDRLQRNSIRILPGDHVAVKINMFVAGHCWIVDLIDDNVEEDLDDNVEEDLDDNVEEDHD</sequence>
<keyword evidence="1" id="KW-0934">Plastid</keyword>
<dbReference type="InterPro" id="IPR012340">
    <property type="entry name" value="NA-bd_OB-fold"/>
</dbReference>
<reference evidence="1" key="1">
    <citation type="journal article" date="2014" name="Proc. Natl. Acad. Sci. U.S.A.">
        <title>The dynamic history of plastid genomes in the Campanulaceae sensu lato is unique among angiosperms.</title>
        <authorList>
            <person name="Knox E.B."/>
        </authorList>
    </citation>
    <scope>NUCLEOTIDE SEQUENCE</scope>
</reference>
<dbReference type="AlphaFoldDB" id="A0A291F3T6"/>
<protein>
    <submittedName>
        <fullName evidence="1">Uncharacterized protein</fullName>
    </submittedName>
</protein>
<dbReference type="SUPFAM" id="SSF50249">
    <property type="entry name" value="Nucleic acid-binding proteins"/>
    <property type="match status" value="1"/>
</dbReference>
<dbReference type="RefSeq" id="YP_009436545.1">
    <property type="nucleotide sequence ID" value="NC_036090.1"/>
</dbReference>
<geneLocation type="plastid" evidence="1"/>
<evidence type="ECO:0000313" key="1">
    <source>
        <dbReference type="EMBL" id="ATG26820.1"/>
    </source>
</evidence>
<organism evidence="1">
    <name type="scientific">Cyphia dentariifolia</name>
    <dbReference type="NCBI Taxonomy" id="2041117"/>
    <lineage>
        <taxon>Eukaryota</taxon>
        <taxon>Viridiplantae</taxon>
        <taxon>Streptophyta</taxon>
        <taxon>Embryophyta</taxon>
        <taxon>Tracheophyta</taxon>
        <taxon>Spermatophyta</taxon>
        <taxon>Magnoliopsida</taxon>
        <taxon>eudicotyledons</taxon>
        <taxon>Gunneridae</taxon>
        <taxon>Pentapetalae</taxon>
        <taxon>asterids</taxon>
        <taxon>campanulids</taxon>
        <taxon>Asterales</taxon>
        <taxon>Campanulaceae</taxon>
        <taxon>Cyphia</taxon>
    </lineage>
</organism>
<dbReference type="Gene3D" id="2.40.50.140">
    <property type="entry name" value="Nucleic acid-binding proteins"/>
    <property type="match status" value="1"/>
</dbReference>
<name>A0A291F3T6_9ASTR</name>